<proteinExistence type="predicted"/>
<dbReference type="PIRSF" id="PIRSF012666">
    <property type="entry name" value="UCP012666"/>
    <property type="match status" value="1"/>
</dbReference>
<dbReference type="PANTHER" id="PTHR36510">
    <property type="entry name" value="GLUTAMATE--CYSTEINE LIGASE 2-RELATED"/>
    <property type="match status" value="1"/>
</dbReference>
<dbReference type="InterPro" id="IPR016602">
    <property type="entry name" value="UCP012666"/>
</dbReference>
<reference evidence="1 2" key="1">
    <citation type="submission" date="2017-10" db="EMBL/GenBank/DDBJ databases">
        <title>Novel microbial diversity and functional potential in the marine mammal oral microbiome.</title>
        <authorList>
            <person name="Dudek N.K."/>
            <person name="Sun C.L."/>
            <person name="Burstein D."/>
            <person name="Kantor R.S."/>
            <person name="Aliaga Goltsman D.S."/>
            <person name="Bik E.M."/>
            <person name="Thomas B.C."/>
            <person name="Banfield J.F."/>
            <person name="Relman D.A."/>
        </authorList>
    </citation>
    <scope>NUCLEOTIDE SEQUENCE [LARGE SCALE GENOMIC DNA]</scope>
    <source>
        <strain evidence="1">DOLJORAL78_50_517</strain>
    </source>
</reference>
<dbReference type="Pfam" id="PF04107">
    <property type="entry name" value="GCS2"/>
    <property type="match status" value="1"/>
</dbReference>
<dbReference type="InterPro" id="IPR014746">
    <property type="entry name" value="Gln_synth/guanido_kin_cat_dom"/>
</dbReference>
<dbReference type="PANTHER" id="PTHR36510:SF3">
    <property type="entry name" value="CONSERVED PROTEIN"/>
    <property type="match status" value="1"/>
</dbReference>
<evidence type="ECO:0000313" key="2">
    <source>
        <dbReference type="Proteomes" id="UP000229278"/>
    </source>
</evidence>
<protein>
    <submittedName>
        <fullName evidence="1">Glutamate--cysteine ligase</fullName>
    </submittedName>
</protein>
<sequence>MGQDISSSDFTCQDFQRYKVRLYQETEQLADWFKRGQLKQTGRVGGFEIEAWLVDRYGQPIPQNEHFLAQMNDPVVVPELSVFNIELNTPPLLLHGDALQRMHTNLAELWQRCQQIATGMDSTLVLIGTLPTLRKSDLSLAHMTDRPRYRAINEQIMLRHRGRPMRINIHGIDTLQMTHHNIMMEAAATSFQTHLQVGANEAAAFFNASTVLAAPMVALATNAPLLFGKRLWKETRIPLFEQAVSLADDPLYQRVTLGSGYTRKSLLELFTENLDHYPPLLPEDLHTEIDPLPHLRLHNGAIWRWNRPLLGFENNGMPHLRIEHRVMPAGPSIPDTIANAALYYGLVHRLAREMPAVTETLDFADSRANFYAAARYGLHAEVIWRQGRRVPLRQLLLEELLPLARQGLQELEIDLADITLYLDMATARIKNDCTGADWQLRFFRKNGFDPTILTLAYIEQQLNGQPVHEWRC</sequence>
<dbReference type="EMBL" id="PDTV01000001">
    <property type="protein sequence ID" value="PIE83745.1"/>
    <property type="molecule type" value="Genomic_DNA"/>
</dbReference>
<dbReference type="Gene3D" id="3.30.590.20">
    <property type="match status" value="1"/>
</dbReference>
<dbReference type="AlphaFoldDB" id="A0A2G6PGT6"/>
<comment type="caution">
    <text evidence="1">The sequence shown here is derived from an EMBL/GenBank/DDBJ whole genome shotgun (WGS) entry which is preliminary data.</text>
</comment>
<dbReference type="InterPro" id="IPR050141">
    <property type="entry name" value="GCL_type2/YbdK_subfam"/>
</dbReference>
<dbReference type="GO" id="GO:0004357">
    <property type="term" value="F:glutamate-cysteine ligase activity"/>
    <property type="evidence" value="ECO:0007669"/>
    <property type="project" value="InterPro"/>
</dbReference>
<organism evidence="1 2">
    <name type="scientific">Candidatus Contendibacter odensensis</name>
    <dbReference type="NCBI Taxonomy" id="1400860"/>
    <lineage>
        <taxon>Bacteria</taxon>
        <taxon>Pseudomonadati</taxon>
        <taxon>Pseudomonadota</taxon>
        <taxon>Gammaproteobacteria</taxon>
        <taxon>Candidatus Competibacteraceae</taxon>
        <taxon>Candidatus Contendibacter</taxon>
    </lineage>
</organism>
<accession>A0A2G6PGT6</accession>
<dbReference type="Proteomes" id="UP000229278">
    <property type="component" value="Unassembled WGS sequence"/>
</dbReference>
<gene>
    <name evidence="1" type="ORF">CSA09_00130</name>
</gene>
<dbReference type="SUPFAM" id="SSF55931">
    <property type="entry name" value="Glutamine synthetase/guanido kinase"/>
    <property type="match status" value="1"/>
</dbReference>
<evidence type="ECO:0000313" key="1">
    <source>
        <dbReference type="EMBL" id="PIE83745.1"/>
    </source>
</evidence>
<name>A0A2G6PGT6_9GAMM</name>
<keyword evidence="1" id="KW-0436">Ligase</keyword>
<dbReference type="GO" id="GO:0042398">
    <property type="term" value="P:modified amino acid biosynthetic process"/>
    <property type="evidence" value="ECO:0007669"/>
    <property type="project" value="InterPro"/>
</dbReference>
<dbReference type="InterPro" id="IPR006336">
    <property type="entry name" value="GCS2"/>
</dbReference>